<reference evidence="1 2" key="1">
    <citation type="submission" date="2019-03" db="EMBL/GenBank/DDBJ databases">
        <title>Genomic Encyclopedia of Type Strains, Phase IV (KMG-IV): sequencing the most valuable type-strain genomes for metagenomic binning, comparative biology and taxonomic classification.</title>
        <authorList>
            <person name="Goeker M."/>
        </authorList>
    </citation>
    <scope>NUCLEOTIDE SEQUENCE [LARGE SCALE GENOMIC DNA]</scope>
    <source>
        <strain evidence="1 2">DSM 103236</strain>
    </source>
</reference>
<name>A0A4R2HM33_9SPHI</name>
<evidence type="ECO:0000313" key="1">
    <source>
        <dbReference type="EMBL" id="TCO31200.1"/>
    </source>
</evidence>
<gene>
    <name evidence="1" type="ORF">EV200_101648</name>
</gene>
<organism evidence="1 2">
    <name type="scientific">Pedobacter psychrotolerans</name>
    <dbReference type="NCBI Taxonomy" id="1843235"/>
    <lineage>
        <taxon>Bacteria</taxon>
        <taxon>Pseudomonadati</taxon>
        <taxon>Bacteroidota</taxon>
        <taxon>Sphingobacteriia</taxon>
        <taxon>Sphingobacteriales</taxon>
        <taxon>Sphingobacteriaceae</taxon>
        <taxon>Pedobacter</taxon>
    </lineage>
</organism>
<dbReference type="EMBL" id="SLWO01000001">
    <property type="protein sequence ID" value="TCO31200.1"/>
    <property type="molecule type" value="Genomic_DNA"/>
</dbReference>
<dbReference type="AlphaFoldDB" id="A0A4R2HM33"/>
<comment type="caution">
    <text evidence="1">The sequence shown here is derived from an EMBL/GenBank/DDBJ whole genome shotgun (WGS) entry which is preliminary data.</text>
</comment>
<dbReference type="Proteomes" id="UP000295684">
    <property type="component" value="Unassembled WGS sequence"/>
</dbReference>
<accession>A0A4R2HM33</accession>
<sequence>MPLKMLNDITPLINVSVKRSFALFKVSTLLQSPKFLLIEKRGFILYRLG</sequence>
<proteinExistence type="predicted"/>
<evidence type="ECO:0000313" key="2">
    <source>
        <dbReference type="Proteomes" id="UP000295684"/>
    </source>
</evidence>
<protein>
    <submittedName>
        <fullName evidence="1">Uncharacterized protein</fullName>
    </submittedName>
</protein>